<dbReference type="RefSeq" id="WP_242469253.1">
    <property type="nucleotide sequence ID" value="NZ_NRRM01000016.1"/>
</dbReference>
<dbReference type="InterPro" id="IPR027417">
    <property type="entry name" value="P-loop_NTPase"/>
</dbReference>
<proteinExistence type="predicted"/>
<dbReference type="InterPro" id="IPR003959">
    <property type="entry name" value="ATPase_AAA_core"/>
</dbReference>
<dbReference type="GO" id="GO:0005524">
    <property type="term" value="F:ATP binding"/>
    <property type="evidence" value="ECO:0007669"/>
    <property type="project" value="InterPro"/>
</dbReference>
<accession>A0A2Z6EZS6</accession>
<dbReference type="KEGG" id="hhk:HH1059_20030"/>
<evidence type="ECO:0000259" key="1">
    <source>
        <dbReference type="Pfam" id="PF00004"/>
    </source>
</evidence>
<protein>
    <recommendedName>
        <fullName evidence="1">ATPase AAA-type core domain-containing protein</fullName>
    </recommendedName>
</protein>
<dbReference type="SUPFAM" id="SSF52540">
    <property type="entry name" value="P-loop containing nucleoside triphosphate hydrolases"/>
    <property type="match status" value="1"/>
</dbReference>
<sequence>MSTTPVSLKDAHAILHHQASALLAEPSRAHQLPPTLLWGPPGVGKSSVIRDVCDELNIGFIDIRLSQREPVDLRGLPVPRAGRDTQLRWTLQLCPCTLPPWILEETWRHWRTGLRRIVGDLCSSTGSEIWGESSATRLKAMRICGSGRSYSKPSTFLAPARWSGGACAISCAARTLAT</sequence>
<dbReference type="Gene3D" id="3.40.50.300">
    <property type="entry name" value="P-loop containing nucleotide triphosphate hydrolases"/>
    <property type="match status" value="1"/>
</dbReference>
<dbReference type="Proteomes" id="UP000218890">
    <property type="component" value="Chromosome"/>
</dbReference>
<dbReference type="Pfam" id="PF00004">
    <property type="entry name" value="AAA"/>
    <property type="match status" value="1"/>
</dbReference>
<reference evidence="2" key="1">
    <citation type="submission" date="2016-02" db="EMBL/GenBank/DDBJ databases">
        <title>Halorhodospira halochloris DSM-1059 complete genome, version 2.</title>
        <authorList>
            <person name="Tsukatani Y."/>
        </authorList>
    </citation>
    <scope>NUCLEOTIDE SEQUENCE</scope>
    <source>
        <strain evidence="2">DSM 1059</strain>
    </source>
</reference>
<feature type="domain" description="ATPase AAA-type core" evidence="1">
    <location>
        <begin position="36"/>
        <end position="67"/>
    </location>
</feature>
<evidence type="ECO:0000313" key="2">
    <source>
        <dbReference type="EMBL" id="BBE11142.1"/>
    </source>
</evidence>
<gene>
    <name evidence="2" type="ORF">HH1059_20030</name>
</gene>
<dbReference type="AlphaFoldDB" id="A0A2Z6EZS6"/>
<dbReference type="EMBL" id="AP017372">
    <property type="protein sequence ID" value="BBE11142.1"/>
    <property type="molecule type" value="Genomic_DNA"/>
</dbReference>
<organism evidence="2 3">
    <name type="scientific">Halorhodospira halochloris</name>
    <name type="common">Ectothiorhodospira halochloris</name>
    <dbReference type="NCBI Taxonomy" id="1052"/>
    <lineage>
        <taxon>Bacteria</taxon>
        <taxon>Pseudomonadati</taxon>
        <taxon>Pseudomonadota</taxon>
        <taxon>Gammaproteobacteria</taxon>
        <taxon>Chromatiales</taxon>
        <taxon>Ectothiorhodospiraceae</taxon>
        <taxon>Halorhodospira</taxon>
    </lineage>
</organism>
<keyword evidence="3" id="KW-1185">Reference proteome</keyword>
<dbReference type="GO" id="GO:0016887">
    <property type="term" value="F:ATP hydrolysis activity"/>
    <property type="evidence" value="ECO:0007669"/>
    <property type="project" value="InterPro"/>
</dbReference>
<name>A0A2Z6EZS6_HALHR</name>
<evidence type="ECO:0000313" key="3">
    <source>
        <dbReference type="Proteomes" id="UP000218890"/>
    </source>
</evidence>